<dbReference type="InterPro" id="IPR036291">
    <property type="entry name" value="NAD(P)-bd_dom_sf"/>
</dbReference>
<evidence type="ECO:0000313" key="4">
    <source>
        <dbReference type="Proteomes" id="UP000051677"/>
    </source>
</evidence>
<dbReference type="Gene3D" id="3.40.50.720">
    <property type="entry name" value="NAD(P)-binding Rossmann-like Domain"/>
    <property type="match status" value="1"/>
</dbReference>
<dbReference type="NCBIfam" id="NF005559">
    <property type="entry name" value="PRK07231.1"/>
    <property type="match status" value="1"/>
</dbReference>
<dbReference type="PROSITE" id="PS00061">
    <property type="entry name" value="ADH_SHORT"/>
    <property type="match status" value="1"/>
</dbReference>
<reference evidence="3 4" key="1">
    <citation type="submission" date="2015-10" db="EMBL/GenBank/DDBJ databases">
        <title>Mycobacterium gordonae draft genome assembly.</title>
        <authorList>
            <person name="Ustinova V."/>
            <person name="Smirnova T."/>
            <person name="Blagodatskikh K."/>
            <person name="Varlamov D."/>
            <person name="Larionova E."/>
            <person name="Chernousova L."/>
        </authorList>
    </citation>
    <scope>NUCLEOTIDE SEQUENCE [LARGE SCALE GENOMIC DNA]</scope>
    <source>
        <strain evidence="3 4">CTRI 14-8773</strain>
    </source>
</reference>
<dbReference type="InterPro" id="IPR020904">
    <property type="entry name" value="Sc_DH/Rdtase_CS"/>
</dbReference>
<dbReference type="Pfam" id="PF13561">
    <property type="entry name" value="adh_short_C2"/>
    <property type="match status" value="1"/>
</dbReference>
<dbReference type="GO" id="GO:0016491">
    <property type="term" value="F:oxidoreductase activity"/>
    <property type="evidence" value="ECO:0007669"/>
    <property type="project" value="UniProtKB-KW"/>
</dbReference>
<name>A0A0Q2R355_MYCGO</name>
<dbReference type="PANTHER" id="PTHR43669:SF8">
    <property type="entry name" value="SHORT-CHAIN TYPE DEHYDROGENASE_REDUCTASE-RELATED"/>
    <property type="match status" value="1"/>
</dbReference>
<proteinExistence type="inferred from homology"/>
<dbReference type="SUPFAM" id="SSF51735">
    <property type="entry name" value="NAD(P)-binding Rossmann-fold domains"/>
    <property type="match status" value="1"/>
</dbReference>
<keyword evidence="2" id="KW-0560">Oxidoreductase</keyword>
<dbReference type="OrthoDB" id="7064009at2"/>
<organism evidence="3 4">
    <name type="scientific">Mycobacterium gordonae</name>
    <dbReference type="NCBI Taxonomy" id="1778"/>
    <lineage>
        <taxon>Bacteria</taxon>
        <taxon>Bacillati</taxon>
        <taxon>Actinomycetota</taxon>
        <taxon>Actinomycetes</taxon>
        <taxon>Mycobacteriales</taxon>
        <taxon>Mycobacteriaceae</taxon>
        <taxon>Mycobacterium</taxon>
    </lineage>
</organism>
<dbReference type="FunFam" id="3.40.50.720:FF:000084">
    <property type="entry name" value="Short-chain dehydrogenase reductase"/>
    <property type="match status" value="1"/>
</dbReference>
<dbReference type="STRING" id="1778.A9W97_06405"/>
<dbReference type="PRINTS" id="PR00080">
    <property type="entry name" value="SDRFAMILY"/>
</dbReference>
<dbReference type="Proteomes" id="UP000051677">
    <property type="component" value="Unassembled WGS sequence"/>
</dbReference>
<protein>
    <submittedName>
        <fullName evidence="3">Oxidoreductase</fullName>
    </submittedName>
</protein>
<comment type="similarity">
    <text evidence="1">Belongs to the short-chain dehydrogenases/reductases (SDR) family.</text>
</comment>
<dbReference type="PRINTS" id="PR00081">
    <property type="entry name" value="GDHRDH"/>
</dbReference>
<dbReference type="EMBL" id="LKTM01000201">
    <property type="protein sequence ID" value="KQH78534.1"/>
    <property type="molecule type" value="Genomic_DNA"/>
</dbReference>
<evidence type="ECO:0000256" key="1">
    <source>
        <dbReference type="ARBA" id="ARBA00006484"/>
    </source>
</evidence>
<evidence type="ECO:0000256" key="2">
    <source>
        <dbReference type="ARBA" id="ARBA00023002"/>
    </source>
</evidence>
<evidence type="ECO:0000313" key="3">
    <source>
        <dbReference type="EMBL" id="KQH78534.1"/>
    </source>
</evidence>
<dbReference type="PANTHER" id="PTHR43669">
    <property type="entry name" value="5-KETO-D-GLUCONATE 5-REDUCTASE"/>
    <property type="match status" value="1"/>
</dbReference>
<dbReference type="CDD" id="cd08944">
    <property type="entry name" value="SDR_c12"/>
    <property type="match status" value="1"/>
</dbReference>
<gene>
    <name evidence="3" type="ORF">AO501_25865</name>
</gene>
<sequence>MTHQDLAGKAAIVTGAGAGIGLAVAQRLASEGCQVLCADIDSAAAETAATKIGGGAVGHQADVSDEEQVIAMVQACVTLFGGVDKLVANAGVVHFASLIDTSVEDFDRVMGINLRGAWLCTKHVAPQMIKRGGGAIVNMSSLAGHIAVGGSGAYGMSKAAISHLSRITAAELRSFNIRANALLPAFVDTPMQQTAMTMFDEALGEGGARTMFARLQGRMAAPEEMASIVAFLLSDDASMITGTTQIADGGTVAALW</sequence>
<dbReference type="RefSeq" id="WP_055578556.1">
    <property type="nucleotide sequence ID" value="NZ_LKTM01000201.1"/>
</dbReference>
<dbReference type="InterPro" id="IPR002347">
    <property type="entry name" value="SDR_fam"/>
</dbReference>
<accession>A0A0Q2R355</accession>
<comment type="caution">
    <text evidence="3">The sequence shown here is derived from an EMBL/GenBank/DDBJ whole genome shotgun (WGS) entry which is preliminary data.</text>
</comment>
<dbReference type="AlphaFoldDB" id="A0A0Q2R355"/>